<reference evidence="3" key="1">
    <citation type="submission" date="2022-08" db="EMBL/GenBank/DDBJ databases">
        <title>Novel sulfate-reducing endosymbionts in the free-living metamonad Anaeramoeba.</title>
        <authorList>
            <person name="Jerlstrom-Hultqvist J."/>
            <person name="Cepicka I."/>
            <person name="Gallot-Lavallee L."/>
            <person name="Salas-Leiva D."/>
            <person name="Curtis B.A."/>
            <person name="Zahonova K."/>
            <person name="Pipaliya S."/>
            <person name="Dacks J."/>
            <person name="Roger A.J."/>
        </authorList>
    </citation>
    <scope>NUCLEOTIDE SEQUENCE</scope>
    <source>
        <strain evidence="3">Schooner1</strain>
    </source>
</reference>
<organism evidence="3 4">
    <name type="scientific">Anaeramoeba flamelloides</name>
    <dbReference type="NCBI Taxonomy" id="1746091"/>
    <lineage>
        <taxon>Eukaryota</taxon>
        <taxon>Metamonada</taxon>
        <taxon>Anaeramoebidae</taxon>
        <taxon>Anaeramoeba</taxon>
    </lineage>
</organism>
<dbReference type="PANTHER" id="PTHR12245">
    <property type="entry name" value="SPRY DOMAIN CONTAINING SOCS BOX PROTEIN"/>
    <property type="match status" value="1"/>
</dbReference>
<dbReference type="CDD" id="cd11709">
    <property type="entry name" value="SPRY"/>
    <property type="match status" value="2"/>
</dbReference>
<evidence type="ECO:0000313" key="4">
    <source>
        <dbReference type="Proteomes" id="UP001150062"/>
    </source>
</evidence>
<dbReference type="InterPro" id="IPR043136">
    <property type="entry name" value="B30.2/SPRY_sf"/>
</dbReference>
<dbReference type="InterPro" id="IPR001870">
    <property type="entry name" value="B30.2/SPRY"/>
</dbReference>
<dbReference type="SMART" id="SM00449">
    <property type="entry name" value="SPRY"/>
    <property type="match status" value="2"/>
</dbReference>
<gene>
    <name evidence="3" type="ORF">M0813_11580</name>
</gene>
<name>A0ABQ8ZED3_9EUKA</name>
<dbReference type="Pfam" id="PF00622">
    <property type="entry name" value="SPRY"/>
    <property type="match status" value="2"/>
</dbReference>
<evidence type="ECO:0000313" key="3">
    <source>
        <dbReference type="EMBL" id="KAJ6255260.1"/>
    </source>
</evidence>
<dbReference type="Gene3D" id="2.60.120.920">
    <property type="match status" value="3"/>
</dbReference>
<dbReference type="EMBL" id="JAOAOG010000007">
    <property type="protein sequence ID" value="KAJ6255260.1"/>
    <property type="molecule type" value="Genomic_DNA"/>
</dbReference>
<feature type="compositionally biased region" description="Acidic residues" evidence="1">
    <location>
        <begin position="113"/>
        <end position="122"/>
    </location>
</feature>
<feature type="compositionally biased region" description="Acidic residues" evidence="1">
    <location>
        <begin position="468"/>
        <end position="480"/>
    </location>
</feature>
<dbReference type="InterPro" id="IPR013320">
    <property type="entry name" value="ConA-like_dom_sf"/>
</dbReference>
<dbReference type="InterPro" id="IPR050672">
    <property type="entry name" value="FBXO45-Fsn/SPSB_families"/>
</dbReference>
<accession>A0ABQ8ZED3</accession>
<keyword evidence="4" id="KW-1185">Reference proteome</keyword>
<dbReference type="PROSITE" id="PS50188">
    <property type="entry name" value="B302_SPRY"/>
    <property type="match status" value="1"/>
</dbReference>
<sequence length="486" mass="56410">MLQISFKVCVLKAELNVWNGLLKAPSRSDSLDGGKCKAGDIIEMRVDLNQKQVSLTRNSRDYGVLFSNLQNEVRVVFGMNTKEDSISFLCSEEIPKKEEEEEEEQQGVAIAKEEEEEEEEEEVIAKEEEQREKEISIYWDHLISHLTNVLFEKSNLKVTNNSKEKGWKSTRSKEILQTGAHIFTIKINQLKRHFDKYTLMMIGVCDAHHRGINFKSPKGYMYLSYNRNLYNNNNVKKKYGEPWQAGDIIEVRIDTNQRQLSFKRNNQDYGVAFANLPNEVRLACDLFYHGDSISIIRHRKEEIPIHWDQFVVSNFTNVLYEEDNSKVTNNSRYHWRAIRSREIIKNGVHVYNIKVNQLGGKFQQGSIMIGVCDASHRGINNESPNGYMYYSYDGNIYNNNLESKYGEPWQVGDIIQVRIDMNQKQLSFTRNNQDYGVAFSNLPNEVRLACDLFYNGESISIIGSKKEEEEENEDDDEEELGFSSLF</sequence>
<dbReference type="PANTHER" id="PTHR12245:SF5">
    <property type="entry name" value="SPRY DOMAIN-CONTAINING SOCS BOX PROTEIN 3"/>
    <property type="match status" value="1"/>
</dbReference>
<comment type="caution">
    <text evidence="3">The sequence shown here is derived from an EMBL/GenBank/DDBJ whole genome shotgun (WGS) entry which is preliminary data.</text>
</comment>
<dbReference type="SUPFAM" id="SSF49899">
    <property type="entry name" value="Concanavalin A-like lectins/glucanases"/>
    <property type="match status" value="2"/>
</dbReference>
<evidence type="ECO:0000259" key="2">
    <source>
        <dbReference type="PROSITE" id="PS50188"/>
    </source>
</evidence>
<feature type="region of interest" description="Disordered" evidence="1">
    <location>
        <begin position="464"/>
        <end position="486"/>
    </location>
</feature>
<feature type="domain" description="B30.2/SPRY" evidence="2">
    <location>
        <begin position="285"/>
        <end position="468"/>
    </location>
</feature>
<feature type="region of interest" description="Disordered" evidence="1">
    <location>
        <begin position="95"/>
        <end position="127"/>
    </location>
</feature>
<evidence type="ECO:0000256" key="1">
    <source>
        <dbReference type="SAM" id="MobiDB-lite"/>
    </source>
</evidence>
<dbReference type="InterPro" id="IPR003877">
    <property type="entry name" value="SPRY_dom"/>
</dbReference>
<protein>
    <submittedName>
        <fullName evidence="3">E3 ubiquitin-protein ligase herc2</fullName>
    </submittedName>
</protein>
<dbReference type="Proteomes" id="UP001150062">
    <property type="component" value="Unassembled WGS sequence"/>
</dbReference>
<proteinExistence type="predicted"/>